<keyword evidence="3" id="KW-0028">Amino-acid biosynthesis</keyword>
<dbReference type="Proteomes" id="UP000815325">
    <property type="component" value="Unassembled WGS sequence"/>
</dbReference>
<gene>
    <name evidence="6" type="ORF">DUNSADRAFT_7905</name>
</gene>
<dbReference type="SUPFAM" id="SSF52317">
    <property type="entry name" value="Class I glutamine amidotransferase-like"/>
    <property type="match status" value="2"/>
</dbReference>
<dbReference type="EMBL" id="MU069723">
    <property type="protein sequence ID" value="KAF5835099.1"/>
    <property type="molecule type" value="Genomic_DNA"/>
</dbReference>
<dbReference type="PANTHER" id="PTHR43418:SF4">
    <property type="entry name" value="MULTIFUNCTIONAL TRYPTOPHAN BIOSYNTHESIS PROTEIN"/>
    <property type="match status" value="1"/>
</dbReference>
<accession>A0ABQ7GKJ5</accession>
<dbReference type="PANTHER" id="PTHR43418">
    <property type="entry name" value="MULTIFUNCTIONAL TRYPTOPHAN BIOSYNTHESIS PROTEIN-RELATED"/>
    <property type="match status" value="1"/>
</dbReference>
<dbReference type="InterPro" id="IPR017926">
    <property type="entry name" value="GATASE"/>
</dbReference>
<dbReference type="PRINTS" id="PR00096">
    <property type="entry name" value="GATASE"/>
</dbReference>
<name>A0ABQ7GKJ5_DUNSA</name>
<keyword evidence="7" id="KW-1185">Reference proteome</keyword>
<protein>
    <recommendedName>
        <fullName evidence="2">anthranilate synthase</fullName>
        <ecNumber evidence="2">4.1.3.27</ecNumber>
    </recommendedName>
</protein>
<organism evidence="6 7">
    <name type="scientific">Dunaliella salina</name>
    <name type="common">Green alga</name>
    <name type="synonym">Protococcus salinus</name>
    <dbReference type="NCBI Taxonomy" id="3046"/>
    <lineage>
        <taxon>Eukaryota</taxon>
        <taxon>Viridiplantae</taxon>
        <taxon>Chlorophyta</taxon>
        <taxon>core chlorophytes</taxon>
        <taxon>Chlorophyceae</taxon>
        <taxon>CS clade</taxon>
        <taxon>Chlamydomonadales</taxon>
        <taxon>Dunaliellaceae</taxon>
        <taxon>Dunaliella</taxon>
    </lineage>
</organism>
<sequence length="368" mass="39809">MARWVKFKKGLYKMLRSLLIDNYDSYTYNLFQLLAEASGVPPLVFKNDEISLEGIVSLVEAGKVHNVVISPGPGTPHSPHDIGVCLDVLRHLPHVPVLGVCLGHQALAAAHGAYVIKAPEPVHGRLSELQHSGHPLLHHIPSGPRQGFDTVRYHSLIVDSQSLPPCLEPIAWTCGSHHAVCLAQHPSSGKYAASSLGFGSQAAAPGQDQAASSASALPAEPHSFLGAPLLSSSQNLAGESCQPPLQRPHPQIIMGLAHRSQPHFGVQFHPESISTRFGCVLLSNFLHITAAHLQLQQPLRLLPAAPEPPGREFPPKPWPTADFLEGVTPLQLGWERLEGLLAPGGPGNTERVFSHLFEWVPCSFWLDR</sequence>
<comment type="caution">
    <text evidence="6">The sequence shown here is derived from an EMBL/GenBank/DDBJ whole genome shotgun (WGS) entry which is preliminary data.</text>
</comment>
<dbReference type="CDD" id="cd01743">
    <property type="entry name" value="GATase1_Anthranilate_Synthase"/>
    <property type="match status" value="1"/>
</dbReference>
<dbReference type="InterPro" id="IPR006221">
    <property type="entry name" value="TrpG/PapA_dom"/>
</dbReference>
<dbReference type="InterPro" id="IPR050472">
    <property type="entry name" value="Anth_synth/Amidotransfase"/>
</dbReference>
<dbReference type="InterPro" id="IPR029062">
    <property type="entry name" value="Class_I_gatase-like"/>
</dbReference>
<feature type="domain" description="Glutamine amidotransferase" evidence="5">
    <location>
        <begin position="18"/>
        <end position="178"/>
    </location>
</feature>
<evidence type="ECO:0000259" key="5">
    <source>
        <dbReference type="Pfam" id="PF00117"/>
    </source>
</evidence>
<dbReference type="Pfam" id="PF00117">
    <property type="entry name" value="GATase"/>
    <property type="match status" value="2"/>
</dbReference>
<evidence type="ECO:0000256" key="3">
    <source>
        <dbReference type="ARBA" id="ARBA00022822"/>
    </source>
</evidence>
<evidence type="ECO:0000256" key="4">
    <source>
        <dbReference type="ARBA" id="ARBA00022962"/>
    </source>
</evidence>
<keyword evidence="3" id="KW-0057">Aromatic amino acid biosynthesis</keyword>
<dbReference type="PRINTS" id="PR00099">
    <property type="entry name" value="CPSGATASE"/>
</dbReference>
<evidence type="ECO:0000313" key="7">
    <source>
        <dbReference type="Proteomes" id="UP000815325"/>
    </source>
</evidence>
<dbReference type="PROSITE" id="PS51273">
    <property type="entry name" value="GATASE_TYPE_1"/>
    <property type="match status" value="1"/>
</dbReference>
<evidence type="ECO:0000256" key="2">
    <source>
        <dbReference type="ARBA" id="ARBA00012266"/>
    </source>
</evidence>
<reference evidence="6" key="1">
    <citation type="submission" date="2017-08" db="EMBL/GenBank/DDBJ databases">
        <authorList>
            <person name="Polle J.E."/>
            <person name="Barry K."/>
            <person name="Cushman J."/>
            <person name="Schmutz J."/>
            <person name="Tran D."/>
            <person name="Hathwaick L.T."/>
            <person name="Yim W.C."/>
            <person name="Jenkins J."/>
            <person name="Mckie-Krisberg Z.M."/>
            <person name="Prochnik S."/>
            <person name="Lindquist E."/>
            <person name="Dockter R.B."/>
            <person name="Adam C."/>
            <person name="Molina H."/>
            <person name="Bunkerborg J."/>
            <person name="Jin E."/>
            <person name="Buchheim M."/>
            <person name="Magnuson J."/>
        </authorList>
    </citation>
    <scope>NUCLEOTIDE SEQUENCE</scope>
    <source>
        <strain evidence="6">CCAP 19/18</strain>
    </source>
</reference>
<dbReference type="Gene3D" id="3.40.50.880">
    <property type="match status" value="1"/>
</dbReference>
<keyword evidence="4" id="KW-0315">Glutamine amidotransferase</keyword>
<evidence type="ECO:0000313" key="6">
    <source>
        <dbReference type="EMBL" id="KAF5835099.1"/>
    </source>
</evidence>
<keyword evidence="3" id="KW-0822">Tryptophan biosynthesis</keyword>
<proteinExistence type="predicted"/>
<evidence type="ECO:0000256" key="1">
    <source>
        <dbReference type="ARBA" id="ARBA00004873"/>
    </source>
</evidence>
<dbReference type="EC" id="4.1.3.27" evidence="2"/>
<dbReference type="PRINTS" id="PR00097">
    <property type="entry name" value="ANTSNTHASEII"/>
</dbReference>
<comment type="pathway">
    <text evidence="1">Amino-acid biosynthesis; L-tryptophan biosynthesis; L-tryptophan from chorismate: step 1/5.</text>
</comment>
<feature type="domain" description="Glutamine amidotransferase" evidence="5">
    <location>
        <begin position="251"/>
        <end position="287"/>
    </location>
</feature>